<dbReference type="EMBL" id="KQ971409">
    <property type="protein sequence ID" value="KYB24870.1"/>
    <property type="molecule type" value="Genomic_DNA"/>
</dbReference>
<evidence type="ECO:0000313" key="2">
    <source>
        <dbReference type="Proteomes" id="UP000007266"/>
    </source>
</evidence>
<feature type="non-terminal residue" evidence="1">
    <location>
        <position position="1"/>
    </location>
</feature>
<dbReference type="AlphaFoldDB" id="A0A139WAE4"/>
<accession>A0A139WAE4</accession>
<proteinExistence type="predicted"/>
<dbReference type="InterPro" id="IPR011604">
    <property type="entry name" value="PDDEXK-like_dom_sf"/>
</dbReference>
<protein>
    <submittedName>
        <fullName evidence="1">Uncharacterized protein</fullName>
    </submittedName>
</protein>
<dbReference type="PANTHER" id="PTHR39953:SF1">
    <property type="entry name" value="RE54151P"/>
    <property type="match status" value="1"/>
</dbReference>
<dbReference type="Proteomes" id="UP000007266">
    <property type="component" value="Unassembled WGS sequence"/>
</dbReference>
<keyword evidence="2" id="KW-1185">Reference proteome</keyword>
<sequence length="81" mass="9094">KSTKEQSSCSLWHEMRYGRTTVFKIYEATRCRTSEGSLTEGILGAAKFETEASTRGRRLEPLVVNDVAKMKNVKILQSGLI</sequence>
<organism evidence="1 2">
    <name type="scientific">Tribolium castaneum</name>
    <name type="common">Red flour beetle</name>
    <dbReference type="NCBI Taxonomy" id="7070"/>
    <lineage>
        <taxon>Eukaryota</taxon>
        <taxon>Metazoa</taxon>
        <taxon>Ecdysozoa</taxon>
        <taxon>Arthropoda</taxon>
        <taxon>Hexapoda</taxon>
        <taxon>Insecta</taxon>
        <taxon>Pterygota</taxon>
        <taxon>Neoptera</taxon>
        <taxon>Endopterygota</taxon>
        <taxon>Coleoptera</taxon>
        <taxon>Polyphaga</taxon>
        <taxon>Cucujiformia</taxon>
        <taxon>Tenebrionidae</taxon>
        <taxon>Tenebrionidae incertae sedis</taxon>
        <taxon>Tribolium</taxon>
    </lineage>
</organism>
<dbReference type="InParanoid" id="A0A139WAE4"/>
<reference evidence="1 2" key="2">
    <citation type="journal article" date="2010" name="Nucleic Acids Res.">
        <title>BeetleBase in 2010: revisions to provide comprehensive genomic information for Tribolium castaneum.</title>
        <authorList>
            <person name="Kim H.S."/>
            <person name="Murphy T."/>
            <person name="Xia J."/>
            <person name="Caragea D."/>
            <person name="Park Y."/>
            <person name="Beeman R.W."/>
            <person name="Lorenzen M.D."/>
            <person name="Butcher S."/>
            <person name="Manak J.R."/>
            <person name="Brown S.J."/>
        </authorList>
    </citation>
    <scope>NUCLEOTIDE SEQUENCE [LARGE SCALE GENOMIC DNA]</scope>
    <source>
        <strain evidence="1 2">Georgia GA2</strain>
    </source>
</reference>
<name>A0A139WAE4_TRICA</name>
<dbReference type="Gene3D" id="3.90.320.10">
    <property type="match status" value="1"/>
</dbReference>
<reference evidence="1 2" key="1">
    <citation type="journal article" date="2008" name="Nature">
        <title>The genome of the model beetle and pest Tribolium castaneum.</title>
        <authorList>
            <consortium name="Tribolium Genome Sequencing Consortium"/>
            <person name="Richards S."/>
            <person name="Gibbs R.A."/>
            <person name="Weinstock G.M."/>
            <person name="Brown S.J."/>
            <person name="Denell R."/>
            <person name="Beeman R.W."/>
            <person name="Gibbs R."/>
            <person name="Beeman R.W."/>
            <person name="Brown S.J."/>
            <person name="Bucher G."/>
            <person name="Friedrich M."/>
            <person name="Grimmelikhuijzen C.J."/>
            <person name="Klingler M."/>
            <person name="Lorenzen M."/>
            <person name="Richards S."/>
            <person name="Roth S."/>
            <person name="Schroder R."/>
            <person name="Tautz D."/>
            <person name="Zdobnov E.M."/>
            <person name="Muzny D."/>
            <person name="Gibbs R.A."/>
            <person name="Weinstock G.M."/>
            <person name="Attaway T."/>
            <person name="Bell S."/>
            <person name="Buhay C.J."/>
            <person name="Chandrabose M.N."/>
            <person name="Chavez D."/>
            <person name="Clerk-Blankenburg K.P."/>
            <person name="Cree A."/>
            <person name="Dao M."/>
            <person name="Davis C."/>
            <person name="Chacko J."/>
            <person name="Dinh H."/>
            <person name="Dugan-Rocha S."/>
            <person name="Fowler G."/>
            <person name="Garner T.T."/>
            <person name="Garnes J."/>
            <person name="Gnirke A."/>
            <person name="Hawes A."/>
            <person name="Hernandez J."/>
            <person name="Hines S."/>
            <person name="Holder M."/>
            <person name="Hume J."/>
            <person name="Jhangiani S.N."/>
            <person name="Joshi V."/>
            <person name="Khan Z.M."/>
            <person name="Jackson L."/>
            <person name="Kovar C."/>
            <person name="Kowis A."/>
            <person name="Lee S."/>
            <person name="Lewis L.R."/>
            <person name="Margolis J."/>
            <person name="Morgan M."/>
            <person name="Nazareth L.V."/>
            <person name="Nguyen N."/>
            <person name="Okwuonu G."/>
            <person name="Parker D."/>
            <person name="Richards S."/>
            <person name="Ruiz S.J."/>
            <person name="Santibanez J."/>
            <person name="Savard J."/>
            <person name="Scherer S.E."/>
            <person name="Schneider B."/>
            <person name="Sodergren E."/>
            <person name="Tautz D."/>
            <person name="Vattahil S."/>
            <person name="Villasana D."/>
            <person name="White C.S."/>
            <person name="Wright R."/>
            <person name="Park Y."/>
            <person name="Beeman R.W."/>
            <person name="Lord J."/>
            <person name="Oppert B."/>
            <person name="Lorenzen M."/>
            <person name="Brown S."/>
            <person name="Wang L."/>
            <person name="Savard J."/>
            <person name="Tautz D."/>
            <person name="Richards S."/>
            <person name="Weinstock G."/>
            <person name="Gibbs R.A."/>
            <person name="Liu Y."/>
            <person name="Worley K."/>
            <person name="Weinstock G."/>
            <person name="Elsik C.G."/>
            <person name="Reese J.T."/>
            <person name="Elhaik E."/>
            <person name="Landan G."/>
            <person name="Graur D."/>
            <person name="Arensburger P."/>
            <person name="Atkinson P."/>
            <person name="Beeman R.W."/>
            <person name="Beidler J."/>
            <person name="Brown S.J."/>
            <person name="Demuth J.P."/>
            <person name="Drury D.W."/>
            <person name="Du Y.Z."/>
            <person name="Fujiwara H."/>
            <person name="Lorenzen M."/>
            <person name="Maselli V."/>
            <person name="Osanai M."/>
            <person name="Park Y."/>
            <person name="Robertson H.M."/>
            <person name="Tu Z."/>
            <person name="Wang J.J."/>
            <person name="Wang S."/>
            <person name="Richards S."/>
            <person name="Song H."/>
            <person name="Zhang L."/>
            <person name="Sodergren E."/>
            <person name="Werner D."/>
            <person name="Stanke M."/>
            <person name="Morgenstern B."/>
            <person name="Solovyev V."/>
            <person name="Kosarev P."/>
            <person name="Brown G."/>
            <person name="Chen H.C."/>
            <person name="Ermolaeva O."/>
            <person name="Hlavina W."/>
            <person name="Kapustin Y."/>
            <person name="Kiryutin B."/>
            <person name="Kitts P."/>
            <person name="Maglott D."/>
            <person name="Pruitt K."/>
            <person name="Sapojnikov V."/>
            <person name="Souvorov A."/>
            <person name="Mackey A.J."/>
            <person name="Waterhouse R.M."/>
            <person name="Wyder S."/>
            <person name="Zdobnov E.M."/>
            <person name="Zdobnov E.M."/>
            <person name="Wyder S."/>
            <person name="Kriventseva E.V."/>
            <person name="Kadowaki T."/>
            <person name="Bork P."/>
            <person name="Aranda M."/>
            <person name="Bao R."/>
            <person name="Beermann A."/>
            <person name="Berns N."/>
            <person name="Bolognesi R."/>
            <person name="Bonneton F."/>
            <person name="Bopp D."/>
            <person name="Brown S.J."/>
            <person name="Bucher G."/>
            <person name="Butts T."/>
            <person name="Chaumot A."/>
            <person name="Denell R.E."/>
            <person name="Ferrier D.E."/>
            <person name="Friedrich M."/>
            <person name="Gordon C.M."/>
            <person name="Jindra M."/>
            <person name="Klingler M."/>
            <person name="Lan Q."/>
            <person name="Lattorff H.M."/>
            <person name="Laudet V."/>
            <person name="von Levetsow C."/>
            <person name="Liu Z."/>
            <person name="Lutz R."/>
            <person name="Lynch J.A."/>
            <person name="da Fonseca R.N."/>
            <person name="Posnien N."/>
            <person name="Reuter R."/>
            <person name="Roth S."/>
            <person name="Savard J."/>
            <person name="Schinko J.B."/>
            <person name="Schmitt C."/>
            <person name="Schoppmeier M."/>
            <person name="Schroder R."/>
            <person name="Shippy T.D."/>
            <person name="Simonnet F."/>
            <person name="Marques-Souza H."/>
            <person name="Tautz D."/>
            <person name="Tomoyasu Y."/>
            <person name="Trauner J."/>
            <person name="Van der Zee M."/>
            <person name="Vervoort M."/>
            <person name="Wittkopp N."/>
            <person name="Wimmer E.A."/>
            <person name="Yang X."/>
            <person name="Jones A.K."/>
            <person name="Sattelle D.B."/>
            <person name="Ebert P.R."/>
            <person name="Nelson D."/>
            <person name="Scott J.G."/>
            <person name="Beeman R.W."/>
            <person name="Muthukrishnan S."/>
            <person name="Kramer K.J."/>
            <person name="Arakane Y."/>
            <person name="Beeman R.W."/>
            <person name="Zhu Q."/>
            <person name="Hogenkamp D."/>
            <person name="Dixit R."/>
            <person name="Oppert B."/>
            <person name="Jiang H."/>
            <person name="Zou Z."/>
            <person name="Marshall J."/>
            <person name="Elpidina E."/>
            <person name="Vinokurov K."/>
            <person name="Oppert C."/>
            <person name="Zou Z."/>
            <person name="Evans J."/>
            <person name="Lu Z."/>
            <person name="Zhao P."/>
            <person name="Sumathipala N."/>
            <person name="Altincicek B."/>
            <person name="Vilcinskas A."/>
            <person name="Williams M."/>
            <person name="Hultmark D."/>
            <person name="Hetru C."/>
            <person name="Jiang H."/>
            <person name="Grimmelikhuijzen C.J."/>
            <person name="Hauser F."/>
            <person name="Cazzamali G."/>
            <person name="Williamson M."/>
            <person name="Park Y."/>
            <person name="Li B."/>
            <person name="Tanaka Y."/>
            <person name="Predel R."/>
            <person name="Neupert S."/>
            <person name="Schachtner J."/>
            <person name="Verleyen P."/>
            <person name="Raible F."/>
            <person name="Bork P."/>
            <person name="Friedrich M."/>
            <person name="Walden K.K."/>
            <person name="Robertson H.M."/>
            <person name="Angeli S."/>
            <person name="Foret S."/>
            <person name="Bucher G."/>
            <person name="Schuetz S."/>
            <person name="Maleszka R."/>
            <person name="Wimmer E.A."/>
            <person name="Beeman R.W."/>
            <person name="Lorenzen M."/>
            <person name="Tomoyasu Y."/>
            <person name="Miller S.C."/>
            <person name="Grossmann D."/>
            <person name="Bucher G."/>
        </authorList>
    </citation>
    <scope>NUCLEOTIDE SEQUENCE [LARGE SCALE GENOMIC DNA]</scope>
    <source>
        <strain evidence="1 2">Georgia GA2</strain>
    </source>
</reference>
<dbReference type="PANTHER" id="PTHR39953">
    <property type="entry name" value="RE54151P"/>
    <property type="match status" value="1"/>
</dbReference>
<evidence type="ECO:0000313" key="1">
    <source>
        <dbReference type="EMBL" id="KYB24870.1"/>
    </source>
</evidence>
<gene>
    <name evidence="1" type="primary">AUGUSTUS-3.0.2_34923</name>
    <name evidence="1" type="ORF">TcasGA2_TC034923</name>
</gene>